<feature type="region of interest" description="Disordered" evidence="1">
    <location>
        <begin position="729"/>
        <end position="758"/>
    </location>
</feature>
<feature type="compositionally biased region" description="Low complexity" evidence="1">
    <location>
        <begin position="296"/>
        <end position="311"/>
    </location>
</feature>
<evidence type="ECO:0008006" key="4">
    <source>
        <dbReference type="Google" id="ProtNLM"/>
    </source>
</evidence>
<feature type="compositionally biased region" description="Basic residues" evidence="1">
    <location>
        <begin position="399"/>
        <end position="423"/>
    </location>
</feature>
<dbReference type="Gene3D" id="2.170.130.20">
    <property type="entry name" value="LCCL-like domain"/>
    <property type="match status" value="1"/>
</dbReference>
<feature type="compositionally biased region" description="Basic and acidic residues" evidence="1">
    <location>
        <begin position="78"/>
        <end position="94"/>
    </location>
</feature>
<evidence type="ECO:0000256" key="1">
    <source>
        <dbReference type="SAM" id="MobiDB-lite"/>
    </source>
</evidence>
<dbReference type="EMBL" id="ML995487">
    <property type="protein sequence ID" value="KAF2141386.1"/>
    <property type="molecule type" value="Genomic_DNA"/>
</dbReference>
<dbReference type="Pfam" id="PF08642">
    <property type="entry name" value="Rxt3"/>
    <property type="match status" value="1"/>
</dbReference>
<feature type="compositionally biased region" description="Basic and acidic residues" evidence="1">
    <location>
        <begin position="112"/>
        <end position="122"/>
    </location>
</feature>
<feature type="compositionally biased region" description="Polar residues" evidence="1">
    <location>
        <begin position="201"/>
        <end position="213"/>
    </location>
</feature>
<accession>A0A6A6BBF9</accession>
<proteinExistence type="predicted"/>
<feature type="region of interest" description="Disordered" evidence="1">
    <location>
        <begin position="327"/>
        <end position="433"/>
    </location>
</feature>
<sequence length="758" mass="82504">MGSPEVSRQGLSSAPQSAKPASLHEPRPYYHASPADSAGNDLSRQPGPAVPPRPNSQPTGPLAGPPPTDARLGYGAASERRPLFGLSEEERRAAQDNQYQARPAGPSTADISRLDASGRERPSTVQPLSHALFDRPESRIVQPPAAGQPPRGSLFWHPQPRVHVAGEPYQQAQEEHREPFPPGPRNVPGSGPPQLMGLNRTAINVHNAPSEQPQRFPMGPEARRGPEHYQSPPTSDPSSLDRRRPEAAGPPHNSYGARSSSYEYHGKPEGADMQKSRSFLGVSPEARRTGRASPLPQAVQGAQAQPVVPGGDPSIKNEFGRMFSGLGSGLVSAPSTHGSATPGRGSPFQQNGDSNGDLDVLGRAASRGARRRRVKDEEGRPENDMIDGRVTPGAMSQRNTKRPKHTHPAGHHHHHLYTHHHHHRPEEEQLAMANPQAATTPISFSKMNGVQAQTPIAAPTHHHHHHHHAPHPAHHHHHHHHAPRPPTATAQIPLTKPIVEVNSQKVFEKVKDLPRHHLGSVIYEATTAPPPSKNTSIDDRYGFRSIPAPLPDASGKEGCTITVRVPRYYLTERQRDVVCCSKHLWGTDVYTNDSDVLAAAIHSGWIRGAWAEDVDVALLDPRIGGEETAKEAETNKPLTTKPEYPAVPPADMDVHITVLIVPALTSYKSTVCYGIKSRARKTHTGSSYKIERVEWVDDEGTKKGEERSGKARRERLAAAQSLVALLTGVGRDNQGNEQQMKSEEQRMNMQMGTAQAVA</sequence>
<organism evidence="2 3">
    <name type="scientific">Aplosporella prunicola CBS 121167</name>
    <dbReference type="NCBI Taxonomy" id="1176127"/>
    <lineage>
        <taxon>Eukaryota</taxon>
        <taxon>Fungi</taxon>
        <taxon>Dikarya</taxon>
        <taxon>Ascomycota</taxon>
        <taxon>Pezizomycotina</taxon>
        <taxon>Dothideomycetes</taxon>
        <taxon>Dothideomycetes incertae sedis</taxon>
        <taxon>Botryosphaeriales</taxon>
        <taxon>Aplosporellaceae</taxon>
        <taxon>Aplosporella</taxon>
    </lineage>
</organism>
<feature type="compositionally biased region" description="Polar residues" evidence="1">
    <location>
        <begin position="747"/>
        <end position="758"/>
    </location>
</feature>
<gene>
    <name evidence="2" type="ORF">K452DRAFT_228977</name>
</gene>
<keyword evidence="3" id="KW-1185">Reference proteome</keyword>
<evidence type="ECO:0000313" key="3">
    <source>
        <dbReference type="Proteomes" id="UP000799438"/>
    </source>
</evidence>
<dbReference type="RefSeq" id="XP_033397099.1">
    <property type="nucleotide sequence ID" value="XM_033537008.1"/>
</dbReference>
<dbReference type="InterPro" id="IPR013951">
    <property type="entry name" value="Rxt3"/>
</dbReference>
<dbReference type="AlphaFoldDB" id="A0A6A6BBF9"/>
<dbReference type="OrthoDB" id="3596986at2759"/>
<protein>
    <recommendedName>
        <fullName evidence="4">Rxt3-domain-containing protein</fullName>
    </recommendedName>
</protein>
<dbReference type="InterPro" id="IPR036609">
    <property type="entry name" value="LCCL_sf"/>
</dbReference>
<name>A0A6A6BBF9_9PEZI</name>
<dbReference type="GeneID" id="54294504"/>
<dbReference type="Proteomes" id="UP000799438">
    <property type="component" value="Unassembled WGS sequence"/>
</dbReference>
<reference evidence="2" key="1">
    <citation type="journal article" date="2020" name="Stud. Mycol.">
        <title>101 Dothideomycetes genomes: a test case for predicting lifestyles and emergence of pathogens.</title>
        <authorList>
            <person name="Haridas S."/>
            <person name="Albert R."/>
            <person name="Binder M."/>
            <person name="Bloem J."/>
            <person name="Labutti K."/>
            <person name="Salamov A."/>
            <person name="Andreopoulos B."/>
            <person name="Baker S."/>
            <person name="Barry K."/>
            <person name="Bills G."/>
            <person name="Bluhm B."/>
            <person name="Cannon C."/>
            <person name="Castanera R."/>
            <person name="Culley D."/>
            <person name="Daum C."/>
            <person name="Ezra D."/>
            <person name="Gonzalez J."/>
            <person name="Henrissat B."/>
            <person name="Kuo A."/>
            <person name="Liang C."/>
            <person name="Lipzen A."/>
            <person name="Lutzoni F."/>
            <person name="Magnuson J."/>
            <person name="Mondo S."/>
            <person name="Nolan M."/>
            <person name="Ohm R."/>
            <person name="Pangilinan J."/>
            <person name="Park H.-J."/>
            <person name="Ramirez L."/>
            <person name="Alfaro M."/>
            <person name="Sun H."/>
            <person name="Tritt A."/>
            <person name="Yoshinaga Y."/>
            <person name="Zwiers L.-H."/>
            <person name="Turgeon B."/>
            <person name="Goodwin S."/>
            <person name="Spatafora J."/>
            <person name="Crous P."/>
            <person name="Grigoriev I."/>
        </authorList>
    </citation>
    <scope>NUCLEOTIDE SEQUENCE</scope>
    <source>
        <strain evidence="2">CBS 121167</strain>
    </source>
</reference>
<feature type="compositionally biased region" description="Basic residues" evidence="1">
    <location>
        <begin position="460"/>
        <end position="483"/>
    </location>
</feature>
<evidence type="ECO:0000313" key="2">
    <source>
        <dbReference type="EMBL" id="KAF2141386.1"/>
    </source>
</evidence>
<feature type="region of interest" description="Disordered" evidence="1">
    <location>
        <begin position="627"/>
        <end position="646"/>
    </location>
</feature>
<feature type="region of interest" description="Disordered" evidence="1">
    <location>
        <begin position="458"/>
        <end position="489"/>
    </location>
</feature>
<feature type="region of interest" description="Disordered" evidence="1">
    <location>
        <begin position="1"/>
        <end position="313"/>
    </location>
</feature>
<feature type="compositionally biased region" description="Basic and acidic residues" evidence="1">
    <location>
        <begin position="264"/>
        <end position="275"/>
    </location>
</feature>
<dbReference type="SUPFAM" id="SSF69848">
    <property type="entry name" value="LCCL domain"/>
    <property type="match status" value="1"/>
</dbReference>
<feature type="compositionally biased region" description="Basic and acidic residues" evidence="1">
    <location>
        <begin position="374"/>
        <end position="387"/>
    </location>
</feature>